<evidence type="ECO:0000256" key="2">
    <source>
        <dbReference type="SAM" id="Phobius"/>
    </source>
</evidence>
<keyword evidence="3" id="KW-0732">Signal</keyword>
<evidence type="ECO:0000313" key="5">
    <source>
        <dbReference type="Proteomes" id="UP000094622"/>
    </source>
</evidence>
<name>A0A1E3H1D7_9HYPH</name>
<feature type="coiled-coil region" evidence="1">
    <location>
        <begin position="162"/>
        <end position="196"/>
    </location>
</feature>
<accession>A0A1E3H1D7</accession>
<protein>
    <recommendedName>
        <fullName evidence="6">Glycine zipper domain-containing protein</fullName>
    </recommendedName>
</protein>
<dbReference type="AlphaFoldDB" id="A0A1E3H1D7"/>
<proteinExistence type="predicted"/>
<feature type="chain" id="PRO_5009128882" description="Glycine zipper domain-containing protein" evidence="3">
    <location>
        <begin position="30"/>
        <end position="240"/>
    </location>
</feature>
<keyword evidence="2" id="KW-1133">Transmembrane helix</keyword>
<evidence type="ECO:0000313" key="4">
    <source>
        <dbReference type="EMBL" id="ODN70143.1"/>
    </source>
</evidence>
<comment type="caution">
    <text evidence="4">The sequence shown here is derived from an EMBL/GenBank/DDBJ whole genome shotgun (WGS) entry which is preliminary data.</text>
</comment>
<gene>
    <name evidence="4" type="ORF">A6302_02523</name>
</gene>
<reference evidence="4 5" key="1">
    <citation type="submission" date="2016-07" db="EMBL/GenBank/DDBJ databases">
        <title>Draft Genome Sequence of Methylobrevis pamukkalensis PK2.</title>
        <authorList>
            <person name="Vasilenko O.V."/>
            <person name="Doronina N.V."/>
            <person name="Shmareva M.N."/>
            <person name="Tarlachkov S.V."/>
            <person name="Mustakhimov I."/>
            <person name="Trotsenko Y.A."/>
        </authorList>
    </citation>
    <scope>NUCLEOTIDE SEQUENCE [LARGE SCALE GENOMIC DNA]</scope>
    <source>
        <strain evidence="4 5">PK2</strain>
    </source>
</reference>
<evidence type="ECO:0000256" key="3">
    <source>
        <dbReference type="SAM" id="SignalP"/>
    </source>
</evidence>
<sequence length="240" mass="24546">MPGHSKSIRSAVSAACIAALLSNPLSGCATTGDANLTPAEQQLRSTENMRLAQGALGGAALGALLGAGIMAAAGGNSQQIGRAALIGGGTGAVAGGLYANNVNQQVRPEAEAQARYQRVIAEADANIARYAQIADAAGRVRADEEAKVARLNGQLASGAVTASQYRAELSSARSNIRALETQIANVDQNIEVLDAAYREGAVEAGSRLGQLRAQKATLEARKLELSRIYSRVPPSVGLGV</sequence>
<organism evidence="4 5">
    <name type="scientific">Methylobrevis pamukkalensis</name>
    <dbReference type="NCBI Taxonomy" id="1439726"/>
    <lineage>
        <taxon>Bacteria</taxon>
        <taxon>Pseudomonadati</taxon>
        <taxon>Pseudomonadota</taxon>
        <taxon>Alphaproteobacteria</taxon>
        <taxon>Hyphomicrobiales</taxon>
        <taxon>Pleomorphomonadaceae</taxon>
        <taxon>Methylobrevis</taxon>
    </lineage>
</organism>
<keyword evidence="1" id="KW-0175">Coiled coil</keyword>
<keyword evidence="2" id="KW-0812">Transmembrane</keyword>
<feature type="signal peptide" evidence="3">
    <location>
        <begin position="1"/>
        <end position="29"/>
    </location>
</feature>
<evidence type="ECO:0008006" key="6">
    <source>
        <dbReference type="Google" id="ProtNLM"/>
    </source>
</evidence>
<dbReference type="Proteomes" id="UP000094622">
    <property type="component" value="Unassembled WGS sequence"/>
</dbReference>
<feature type="transmembrane region" description="Helical" evidence="2">
    <location>
        <begin position="51"/>
        <end position="73"/>
    </location>
</feature>
<dbReference type="EMBL" id="MCRJ01000060">
    <property type="protein sequence ID" value="ODN70143.1"/>
    <property type="molecule type" value="Genomic_DNA"/>
</dbReference>
<keyword evidence="5" id="KW-1185">Reference proteome</keyword>
<keyword evidence="2" id="KW-0472">Membrane</keyword>
<evidence type="ECO:0000256" key="1">
    <source>
        <dbReference type="SAM" id="Coils"/>
    </source>
</evidence>